<dbReference type="RefSeq" id="WP_114076353.1">
    <property type="nucleotide sequence ID" value="NZ_CP030918.1"/>
</dbReference>
<evidence type="ECO:0000313" key="1">
    <source>
        <dbReference type="EMBL" id="AXC50034.1"/>
    </source>
</evidence>
<dbReference type="EMBL" id="CP030918">
    <property type="protein sequence ID" value="AXC50034.1"/>
    <property type="molecule type" value="Genomic_DNA"/>
</dbReference>
<accession>A0A344PKX9</accession>
<sequence>MTSCHCCKGARVIQARDLATGIAKTGICPICEGTGRADRVATAKDVFLRDLLTTINTSAALDECAHELVIDRIKDAVRDGSYGAETYHAEPYSWGGSRGTETTITLTSWSLCCHDLTRDDAVLLLGETPVTDIEDTRTPFEEAA</sequence>
<proteinExistence type="predicted"/>
<protein>
    <submittedName>
        <fullName evidence="1">Uncharacterized protein</fullName>
    </submittedName>
</protein>
<evidence type="ECO:0000313" key="2">
    <source>
        <dbReference type="Proteomes" id="UP000252023"/>
    </source>
</evidence>
<name>A0A344PKX9_9RHOB</name>
<organism evidence="1 2">
    <name type="scientific">Paracoccus suum</name>
    <dbReference type="NCBI Taxonomy" id="2259340"/>
    <lineage>
        <taxon>Bacteria</taxon>
        <taxon>Pseudomonadati</taxon>
        <taxon>Pseudomonadota</taxon>
        <taxon>Alphaproteobacteria</taxon>
        <taxon>Rhodobacterales</taxon>
        <taxon>Paracoccaceae</taxon>
        <taxon>Paracoccus</taxon>
    </lineage>
</organism>
<dbReference type="Proteomes" id="UP000252023">
    <property type="component" value="Chromosome"/>
</dbReference>
<keyword evidence="2" id="KW-1185">Reference proteome</keyword>
<dbReference type="AlphaFoldDB" id="A0A344PKX9"/>
<reference evidence="2" key="1">
    <citation type="submission" date="2018-07" db="EMBL/GenBank/DDBJ databases">
        <title>Genome sequencing of Paracoccus sp. SC2-6.</title>
        <authorList>
            <person name="Heo J."/>
            <person name="Kim S.-J."/>
            <person name="Kwon S.-W."/>
        </authorList>
    </citation>
    <scope>NUCLEOTIDE SEQUENCE [LARGE SCALE GENOMIC DNA]</scope>
    <source>
        <strain evidence="2">SC2-6</strain>
    </source>
</reference>
<gene>
    <name evidence="1" type="ORF">DRW48_10330</name>
</gene>
<dbReference type="OrthoDB" id="9919378at2"/>
<dbReference type="KEGG" id="pars:DRW48_10330"/>